<organism evidence="2 3">
    <name type="scientific">Eikenella longinqua</name>
    <dbReference type="NCBI Taxonomy" id="1795827"/>
    <lineage>
        <taxon>Bacteria</taxon>
        <taxon>Pseudomonadati</taxon>
        <taxon>Pseudomonadota</taxon>
        <taxon>Betaproteobacteria</taxon>
        <taxon>Neisseriales</taxon>
        <taxon>Neisseriaceae</taxon>
        <taxon>Eikenella</taxon>
    </lineage>
</organism>
<sequence length="394" mass="43816">MAGKSKKPRYRKGGGKAGWNSGYLRIDSDVGLMAEPGVRRAGGQTVYLNGWLRSLLPALLAWAIVGLLGLLVCALAGSVLGDRAAKWAGLSAVLLGLKCSEGWWFGLTCRRFAMVDGRQLVVYGALGRVRFRCGLNWQFEYDGGLCAVSPDGRSRWFSLICCANRYALLDRLGAEVCDGQVREDWQQWWREFAQSQPLRHKKLLVAIYAETAAFLLTTWPILSGEWLSIRLLPTVWCAAAALTALWLLPMAWWGRGVLAGNRRFRLPEHHVWRRSAAGRVAAAVLFAGKLALFWLVMGAIFACPVAWVGGWLSLQWQPYQAVSAVELADTGDTCLSGRYGPRVPSIVVRLPEEYAAFDGAWCSRLRDDVYLLEDGSTVYLRGNVFARELLFRRP</sequence>
<keyword evidence="1" id="KW-1133">Transmembrane helix</keyword>
<dbReference type="AlphaFoldDB" id="A0A1A9RXZ3"/>
<reference evidence="3" key="1">
    <citation type="submission" date="2016-05" db="EMBL/GenBank/DDBJ databases">
        <title>Draft genome of Corynebacterium afermentans subsp. afermentans LCDC 88199T.</title>
        <authorList>
            <person name="Bernier A.-M."/>
            <person name="Bernard K."/>
        </authorList>
    </citation>
    <scope>NUCLEOTIDE SEQUENCE [LARGE SCALE GENOMIC DNA]</scope>
    <source>
        <strain evidence="3">NML02-A-017</strain>
    </source>
</reference>
<protein>
    <submittedName>
        <fullName evidence="2">Uncharacterized protein</fullName>
    </submittedName>
</protein>
<feature type="transmembrane region" description="Helical" evidence="1">
    <location>
        <begin position="203"/>
        <end position="221"/>
    </location>
</feature>
<evidence type="ECO:0000313" key="2">
    <source>
        <dbReference type="EMBL" id="OAM29346.1"/>
    </source>
</evidence>
<dbReference type="Proteomes" id="UP000077885">
    <property type="component" value="Unassembled WGS sequence"/>
</dbReference>
<evidence type="ECO:0000256" key="1">
    <source>
        <dbReference type="SAM" id="Phobius"/>
    </source>
</evidence>
<keyword evidence="3" id="KW-1185">Reference proteome</keyword>
<comment type="caution">
    <text evidence="2">The sequence shown here is derived from an EMBL/GenBank/DDBJ whole genome shotgun (WGS) entry which is preliminary data.</text>
</comment>
<keyword evidence="1" id="KW-0472">Membrane</keyword>
<feature type="transmembrane region" description="Helical" evidence="1">
    <location>
        <begin position="233"/>
        <end position="253"/>
    </location>
</feature>
<feature type="transmembrane region" description="Helical" evidence="1">
    <location>
        <begin position="280"/>
        <end position="307"/>
    </location>
</feature>
<evidence type="ECO:0000313" key="3">
    <source>
        <dbReference type="Proteomes" id="UP000077885"/>
    </source>
</evidence>
<name>A0A1A9RXZ3_9NEIS</name>
<gene>
    <name evidence="2" type="ORF">A7P95_03810</name>
</gene>
<feature type="transmembrane region" description="Helical" evidence="1">
    <location>
        <begin position="59"/>
        <end position="80"/>
    </location>
</feature>
<dbReference type="EMBL" id="LXSL01000014">
    <property type="protein sequence ID" value="OAM29346.1"/>
    <property type="molecule type" value="Genomic_DNA"/>
</dbReference>
<accession>A0A1A9RXZ3</accession>
<proteinExistence type="predicted"/>
<keyword evidence="1" id="KW-0812">Transmembrane</keyword>